<evidence type="ECO:0000259" key="1">
    <source>
        <dbReference type="Pfam" id="PF02492"/>
    </source>
</evidence>
<dbReference type="PANTHER" id="PTHR13748">
    <property type="entry name" value="COBW-RELATED"/>
    <property type="match status" value="1"/>
</dbReference>
<dbReference type="Gene3D" id="3.40.50.300">
    <property type="entry name" value="P-loop containing nucleotide triphosphate hydrolases"/>
    <property type="match status" value="1"/>
</dbReference>
<dbReference type="InterPro" id="IPR051316">
    <property type="entry name" value="Zinc-reg_GTPase_activator"/>
</dbReference>
<dbReference type="SUPFAM" id="SSF52540">
    <property type="entry name" value="P-loop containing nucleoside triphosphate hydrolases"/>
    <property type="match status" value="1"/>
</dbReference>
<sequence length="202" mass="22337">MFTRIVFVSGFLGSGKTTFIVKLVESLAQRNIKAALIVNEAGEIGIDNQYMKQLGYNVWEIFGGCICCTLSVSLEHTIQELEKNYHPDVIIIEPSGAANPETVYNSLISFGIEKERIANFFILDPTRIEMFLEILTPLLISSLELADCVLINKIDLADGESIEKCRELALTHGPHSPNFLIDASQSLSGELSGYIADLIVKR</sequence>
<protein>
    <submittedName>
        <fullName evidence="2">Cobalamin biosynthesis protein P47K</fullName>
    </submittedName>
</protein>
<dbReference type="GO" id="GO:0005737">
    <property type="term" value="C:cytoplasm"/>
    <property type="evidence" value="ECO:0007669"/>
    <property type="project" value="TreeGrafter"/>
</dbReference>
<evidence type="ECO:0000313" key="2">
    <source>
        <dbReference type="EMBL" id="QHA00418.1"/>
    </source>
</evidence>
<dbReference type="Proteomes" id="UP000430508">
    <property type="component" value="Chromosome"/>
</dbReference>
<evidence type="ECO:0000313" key="3">
    <source>
        <dbReference type="Proteomes" id="UP000430508"/>
    </source>
</evidence>
<dbReference type="AlphaFoldDB" id="A0A857DIH3"/>
<organism evidence="2 3">
    <name type="scientific">Dehalobacter restrictus</name>
    <dbReference type="NCBI Taxonomy" id="55583"/>
    <lineage>
        <taxon>Bacteria</taxon>
        <taxon>Bacillati</taxon>
        <taxon>Bacillota</taxon>
        <taxon>Clostridia</taxon>
        <taxon>Eubacteriales</taxon>
        <taxon>Desulfitobacteriaceae</taxon>
        <taxon>Dehalobacter</taxon>
    </lineage>
</organism>
<reference evidence="2 3" key="1">
    <citation type="submission" date="2019-12" db="EMBL/GenBank/DDBJ databases">
        <title>Sequence classification of anaerobic respiratory reductive dehalogenases: First we see many, then we see few.</title>
        <authorList>
            <person name="Molenda O."/>
            <person name="Puentes Jacome L.A."/>
            <person name="Cao X."/>
            <person name="Nesbo C.L."/>
            <person name="Tang S."/>
            <person name="Morson N."/>
            <person name="Patron J."/>
            <person name="Lomheim L."/>
            <person name="Wishart D.S."/>
            <person name="Edwards E.A."/>
        </authorList>
    </citation>
    <scope>NUCLEOTIDE SEQUENCE [LARGE SCALE GENOMIC DNA]</scope>
    <source>
        <strain evidence="2 3">12DCA</strain>
    </source>
</reference>
<gene>
    <name evidence="2" type="ORF">GQ588_07135</name>
</gene>
<dbReference type="RefSeq" id="WP_025205517.1">
    <property type="nucleotide sequence ID" value="NZ_CP046996.1"/>
</dbReference>
<dbReference type="Pfam" id="PF02492">
    <property type="entry name" value="cobW"/>
    <property type="match status" value="1"/>
</dbReference>
<feature type="domain" description="CobW/HypB/UreG nucleotide-binding" evidence="1">
    <location>
        <begin position="5"/>
        <end position="170"/>
    </location>
</feature>
<dbReference type="InterPro" id="IPR003495">
    <property type="entry name" value="CobW/HypB/UreG_nucleotide-bd"/>
</dbReference>
<dbReference type="PANTHER" id="PTHR13748:SF62">
    <property type="entry name" value="COBW DOMAIN-CONTAINING PROTEIN"/>
    <property type="match status" value="1"/>
</dbReference>
<proteinExistence type="predicted"/>
<accession>A0A857DIH3</accession>
<dbReference type="InterPro" id="IPR027417">
    <property type="entry name" value="P-loop_NTPase"/>
</dbReference>
<dbReference type="EMBL" id="CP046996">
    <property type="protein sequence ID" value="QHA00418.1"/>
    <property type="molecule type" value="Genomic_DNA"/>
</dbReference>
<name>A0A857DIH3_9FIRM</name>